<reference evidence="2 3" key="1">
    <citation type="submission" date="2018-07" db="EMBL/GenBank/DDBJ databases">
        <title>Arthrobacter sp. nov., isolated from raw cow's milk with high bacterial count.</title>
        <authorList>
            <person name="Hahne J."/>
            <person name="Isele D."/>
            <person name="Lipski A."/>
        </authorList>
    </citation>
    <scope>NUCLEOTIDE SEQUENCE [LARGE SCALE GENOMIC DNA]</scope>
    <source>
        <strain evidence="2 3">JZ R-35</strain>
    </source>
</reference>
<dbReference type="SMART" id="SM00507">
    <property type="entry name" value="HNHc"/>
    <property type="match status" value="1"/>
</dbReference>
<evidence type="ECO:0000259" key="1">
    <source>
        <dbReference type="SMART" id="SM00507"/>
    </source>
</evidence>
<dbReference type="InterPro" id="IPR003615">
    <property type="entry name" value="HNH_nuc"/>
</dbReference>
<protein>
    <submittedName>
        <fullName evidence="2">HNH endonuclease</fullName>
    </submittedName>
</protein>
<keyword evidence="3" id="KW-1185">Reference proteome</keyword>
<dbReference type="Gene3D" id="1.10.30.50">
    <property type="match status" value="1"/>
</dbReference>
<dbReference type="PANTHER" id="PTHR33877">
    <property type="entry name" value="SLL1193 PROTEIN"/>
    <property type="match status" value="1"/>
</dbReference>
<feature type="domain" description="HNH nuclease" evidence="1">
    <location>
        <begin position="69"/>
        <end position="118"/>
    </location>
</feature>
<evidence type="ECO:0000313" key="2">
    <source>
        <dbReference type="EMBL" id="RII42380.1"/>
    </source>
</evidence>
<comment type="caution">
    <text evidence="2">The sequence shown here is derived from an EMBL/GenBank/DDBJ whole genome shotgun (WGS) entry which is preliminary data.</text>
</comment>
<dbReference type="EMBL" id="QQXK01000012">
    <property type="protein sequence ID" value="RII42380.1"/>
    <property type="molecule type" value="Genomic_DNA"/>
</dbReference>
<accession>A0A399JBF0</accession>
<dbReference type="GO" id="GO:0004519">
    <property type="term" value="F:endonuclease activity"/>
    <property type="evidence" value="ECO:0007669"/>
    <property type="project" value="UniProtKB-KW"/>
</dbReference>
<dbReference type="CDD" id="cd00085">
    <property type="entry name" value="HNHc"/>
    <property type="match status" value="1"/>
</dbReference>
<dbReference type="InterPro" id="IPR029471">
    <property type="entry name" value="HNH_5"/>
</dbReference>
<dbReference type="RefSeq" id="WP_119424509.1">
    <property type="nucleotide sequence ID" value="NZ_QQXK01000012.1"/>
</dbReference>
<organism evidence="2 3">
    <name type="scientific">Galactobacter valiniphilus</name>
    <dbReference type="NCBI Taxonomy" id="2676122"/>
    <lineage>
        <taxon>Bacteria</taxon>
        <taxon>Bacillati</taxon>
        <taxon>Actinomycetota</taxon>
        <taxon>Actinomycetes</taxon>
        <taxon>Micrococcales</taxon>
        <taxon>Micrococcaceae</taxon>
        <taxon>Galactobacter</taxon>
    </lineage>
</organism>
<dbReference type="AlphaFoldDB" id="A0A399JBF0"/>
<dbReference type="Proteomes" id="UP000265419">
    <property type="component" value="Unassembled WGS sequence"/>
</dbReference>
<evidence type="ECO:0000313" key="3">
    <source>
        <dbReference type="Proteomes" id="UP000265419"/>
    </source>
</evidence>
<sequence length="167" mass="18526">MRTLVLNAGFEPLAVVSDRRAVVLVMRARATVLEVSADPLRSPGTKLDRPSVILLDRYVRPVVRRPGPVSRRAVLRRDAYRCAYCQAEADTIDHVVPRSRGGGSSWANLVACCRRCNHLKADRLLEELGWRLDRTPREPAWSVRPGLWDGSSAPDDAWLAYLGGVAA</sequence>
<gene>
    <name evidence="2" type="ORF">DWB68_07425</name>
</gene>
<keyword evidence="2" id="KW-0378">Hydrolase</keyword>
<keyword evidence="2" id="KW-0255">Endonuclease</keyword>
<dbReference type="Pfam" id="PF14279">
    <property type="entry name" value="HNH_5"/>
    <property type="match status" value="1"/>
</dbReference>
<name>A0A399JBF0_9MICC</name>
<proteinExistence type="predicted"/>
<keyword evidence="2" id="KW-0540">Nuclease</keyword>
<dbReference type="PANTHER" id="PTHR33877:SF2">
    <property type="entry name" value="OS07G0170200 PROTEIN"/>
    <property type="match status" value="1"/>
</dbReference>
<dbReference type="InterPro" id="IPR052892">
    <property type="entry name" value="NA-targeting_endonuclease"/>
</dbReference>